<gene>
    <name evidence="1" type="ORF">I4J89_30765</name>
</gene>
<accession>A0A931CJ36</accession>
<evidence type="ECO:0000313" key="2">
    <source>
        <dbReference type="Proteomes" id="UP000598146"/>
    </source>
</evidence>
<dbReference type="AlphaFoldDB" id="A0A931CJ36"/>
<dbReference type="EMBL" id="JADQTO010000017">
    <property type="protein sequence ID" value="MBG0565840.1"/>
    <property type="molecule type" value="Genomic_DNA"/>
</dbReference>
<reference evidence="1" key="1">
    <citation type="submission" date="2020-11" db="EMBL/GenBank/DDBJ databases">
        <title>Isolation and identification of active actinomycetes.</title>
        <authorList>
            <person name="Sun X."/>
        </authorList>
    </citation>
    <scope>NUCLEOTIDE SEQUENCE</scope>
    <source>
        <strain evidence="1">NEAU-A11</strain>
    </source>
</reference>
<organism evidence="1 2">
    <name type="scientific">Actinoplanes aureus</name>
    <dbReference type="NCBI Taxonomy" id="2792083"/>
    <lineage>
        <taxon>Bacteria</taxon>
        <taxon>Bacillati</taxon>
        <taxon>Actinomycetota</taxon>
        <taxon>Actinomycetes</taxon>
        <taxon>Micromonosporales</taxon>
        <taxon>Micromonosporaceae</taxon>
        <taxon>Actinoplanes</taxon>
    </lineage>
</organism>
<proteinExistence type="predicted"/>
<name>A0A931CJ36_9ACTN</name>
<sequence>MGTVTRRLALLRADLDDAVCPVPEEIARGLGDRESVTVVLEHRAYGGTATRSSFEAAVRRDAGRHLHGIDWPADLHPGVLVGIAWRPAKDEIGLRTVSVEDPVSVDGIGYFHEYDPTVVTREFEPGKSNHGQVLGVVRRLGRVFDDGSAVSTEAAVAARCGLGRGARGAFLFRNAVDQLIREGYVTRVPGSVGADGQPSYPAVDGEEPAEMLFYAPLVEPIPMGDGADRREHWVNGFIRKLPPGAQPSPKQLAAYRRAVENEQIDEDTLAPGYTFVKKHHRHG</sequence>
<dbReference type="Proteomes" id="UP000598146">
    <property type="component" value="Unassembled WGS sequence"/>
</dbReference>
<comment type="caution">
    <text evidence="1">The sequence shown here is derived from an EMBL/GenBank/DDBJ whole genome shotgun (WGS) entry which is preliminary data.</text>
</comment>
<protein>
    <submittedName>
        <fullName evidence="1">Uncharacterized protein</fullName>
    </submittedName>
</protein>
<keyword evidence="2" id="KW-1185">Reference proteome</keyword>
<evidence type="ECO:0000313" key="1">
    <source>
        <dbReference type="EMBL" id="MBG0565840.1"/>
    </source>
</evidence>
<dbReference type="RefSeq" id="WP_196417619.1">
    <property type="nucleotide sequence ID" value="NZ_JADQTO010000017.1"/>
</dbReference>